<gene>
    <name evidence="8" type="ORF">OCBIM_22024652mg</name>
</gene>
<dbReference type="InterPro" id="IPR051288">
    <property type="entry name" value="Serum_paraoxonase/arylesterase"/>
</dbReference>
<feature type="binding site" evidence="6">
    <location>
        <position position="383"/>
    </location>
    <ligand>
        <name>Ca(2+)</name>
        <dbReference type="ChEBI" id="CHEBI:29108"/>
        <label>1</label>
        <note>catalytic</note>
    </ligand>
</feature>
<evidence type="ECO:0000256" key="4">
    <source>
        <dbReference type="ARBA" id="ARBA00023180"/>
    </source>
</evidence>
<name>A0A0L8H1A3_OCTBM</name>
<keyword evidence="3" id="KW-1015">Disulfide bond</keyword>
<keyword evidence="4 7" id="KW-0325">Glycoprotein</keyword>
<organism evidence="8">
    <name type="scientific">Octopus bimaculoides</name>
    <name type="common">California two-spotted octopus</name>
    <dbReference type="NCBI Taxonomy" id="37653"/>
    <lineage>
        <taxon>Eukaryota</taxon>
        <taxon>Metazoa</taxon>
        <taxon>Spiralia</taxon>
        <taxon>Lophotrochozoa</taxon>
        <taxon>Mollusca</taxon>
        <taxon>Cephalopoda</taxon>
        <taxon>Coleoidea</taxon>
        <taxon>Octopodiformes</taxon>
        <taxon>Octopoda</taxon>
        <taxon>Incirrata</taxon>
        <taxon>Octopodidae</taxon>
        <taxon>Octopus</taxon>
    </lineage>
</organism>
<evidence type="ECO:0000256" key="3">
    <source>
        <dbReference type="ARBA" id="ARBA00023157"/>
    </source>
</evidence>
<keyword evidence="6" id="KW-0106">Calcium</keyword>
<dbReference type="EMBL" id="KQ419607">
    <property type="protein sequence ID" value="KOF82904.1"/>
    <property type="molecule type" value="Genomic_DNA"/>
</dbReference>
<dbReference type="STRING" id="37653.A0A0L8H1A3"/>
<dbReference type="AlphaFoldDB" id="A0A0L8H1A3"/>
<proteinExistence type="inferred from homology"/>
<feature type="binding site" evidence="6">
    <location>
        <position position="338"/>
    </location>
    <ligand>
        <name>Ca(2+)</name>
        <dbReference type="ChEBI" id="CHEBI:29108"/>
        <label>1</label>
        <note>catalytic</note>
    </ligand>
</feature>
<keyword evidence="6" id="KW-0479">Metal-binding</keyword>
<comment type="cofactor">
    <cofactor evidence="6">
        <name>Ca(2+)</name>
        <dbReference type="ChEBI" id="CHEBI:29108"/>
    </cofactor>
    <text evidence="6">Binds 2 calcium ions per subunit.</text>
</comment>
<dbReference type="InterPro" id="IPR011042">
    <property type="entry name" value="6-blade_b-propeller_TolB-like"/>
</dbReference>
<accession>A0A0L8H1A3</accession>
<evidence type="ECO:0000313" key="8">
    <source>
        <dbReference type="EMBL" id="KOF82904.1"/>
    </source>
</evidence>
<comment type="PTM">
    <text evidence="7">Glycosylated.</text>
</comment>
<feature type="binding site" evidence="6">
    <location>
        <position position="384"/>
    </location>
    <ligand>
        <name>Ca(2+)</name>
        <dbReference type="ChEBI" id="CHEBI:29108"/>
        <label>1</label>
        <note>catalytic</note>
    </ligand>
</feature>
<dbReference type="SUPFAM" id="SSF63829">
    <property type="entry name" value="Calcium-dependent phosphotriesterase"/>
    <property type="match status" value="1"/>
</dbReference>
<evidence type="ECO:0000256" key="2">
    <source>
        <dbReference type="ARBA" id="ARBA00022801"/>
    </source>
</evidence>
<feature type="binding site" evidence="6">
    <location>
        <position position="282"/>
    </location>
    <ligand>
        <name>Ca(2+)</name>
        <dbReference type="ChEBI" id="CHEBI:29108"/>
        <label>1</label>
        <note>catalytic</note>
    </ligand>
</feature>
<evidence type="ECO:0000256" key="7">
    <source>
        <dbReference type="PIRSR" id="PIRSR602640-4"/>
    </source>
</evidence>
<dbReference type="PRINTS" id="PR01785">
    <property type="entry name" value="PARAOXONASE"/>
</dbReference>
<dbReference type="InterPro" id="IPR002640">
    <property type="entry name" value="Arylesterase"/>
</dbReference>
<evidence type="ECO:0008006" key="9">
    <source>
        <dbReference type="Google" id="ProtNLM"/>
    </source>
</evidence>
<feature type="active site" description="Proton acceptor" evidence="5">
    <location>
        <position position="229"/>
    </location>
</feature>
<evidence type="ECO:0000256" key="5">
    <source>
        <dbReference type="PIRSR" id="PIRSR602640-1"/>
    </source>
</evidence>
<sequence>MYLKIVLISISALLLQHICGFIAPRLAVVRVAHKIHHFERGRCQYRLTGLRAGGTLKHPLHSEWLALGRASSCRNSAKSDWSLIQPSGFTSPQSICPTHASMESGRLNDDDDNDVVCNDFHFRVKVNSSPLFLGTSCCRYQFCFKLTIYNHSPGPCKYIAGVENGSEDMHTLPNGLTFITSGFLVDYLVQGKNTNSMGRVLLYDMSKDSNQEIIELELENFHPQRFVPHGISAWQDDNGKVTVFVVNHLVKGDQIESFEYLPEKKALRHVTSFKDGSMRNVNDVVATSNKTFYFTNWSHYRNFIGRLLEMFLLLPWTHVYYHDGEVYRLVAEDLVMANGIAMSNDEKFIYVACTMTKDIKVFKRDTDNRLVFHQEFMLDSIVDNLSVDPEGNIWAGCHPRFLSVVSYMDNYTLGSPSQEYKQAYVRLSIQTSIHLSIHLCIHTNSPIYTFMHTSTYTHFDGWKHETCTSVYTCIQTWIYAEVYLAIPVCLNKSLHACTYVQIHLFINMHKFHVYTTVFLCLHTCIYNIIQASISTHIHVYIYISIYT</sequence>
<feature type="binding site" evidence="6">
    <location>
        <position position="167"/>
    </location>
    <ligand>
        <name>Ca(2+)</name>
        <dbReference type="ChEBI" id="CHEBI:29108"/>
        <label>1</label>
        <note>catalytic</note>
    </ligand>
</feature>
<feature type="binding site" evidence="6">
    <location>
        <position position="283"/>
    </location>
    <ligand>
        <name>Ca(2+)</name>
        <dbReference type="ChEBI" id="CHEBI:29108"/>
        <label>1</label>
        <note>catalytic</note>
    </ligand>
</feature>
<dbReference type="GO" id="GO:0004064">
    <property type="term" value="F:arylesterase activity"/>
    <property type="evidence" value="ECO:0007669"/>
    <property type="project" value="InterPro"/>
</dbReference>
<dbReference type="GO" id="GO:0046872">
    <property type="term" value="F:metal ion binding"/>
    <property type="evidence" value="ECO:0007669"/>
    <property type="project" value="UniProtKB-KW"/>
</dbReference>
<comment type="similarity">
    <text evidence="1">Belongs to the paraoxonase family.</text>
</comment>
<evidence type="ECO:0000256" key="6">
    <source>
        <dbReference type="PIRSR" id="PIRSR602640-2"/>
    </source>
</evidence>
<dbReference type="OrthoDB" id="423498at2759"/>
<feature type="binding site" evidence="6">
    <location>
        <position position="168"/>
    </location>
    <ligand>
        <name>Ca(2+)</name>
        <dbReference type="ChEBI" id="CHEBI:29108"/>
        <label>1</label>
        <note>catalytic</note>
    </ligand>
</feature>
<protein>
    <recommendedName>
        <fullName evidence="9">SMP-30/Gluconolactonase/LRE-like region domain-containing protein</fullName>
    </recommendedName>
</protein>
<dbReference type="PANTHER" id="PTHR11799:SF12">
    <property type="entry name" value="PARAOXONASE-RELATED"/>
    <property type="match status" value="1"/>
</dbReference>
<keyword evidence="2" id="KW-0378">Hydrolase</keyword>
<dbReference type="PANTHER" id="PTHR11799">
    <property type="entry name" value="PARAOXONASE"/>
    <property type="match status" value="1"/>
</dbReference>
<reference evidence="8" key="1">
    <citation type="submission" date="2015-07" db="EMBL/GenBank/DDBJ databases">
        <title>MeaNS - Measles Nucleotide Surveillance Program.</title>
        <authorList>
            <person name="Tran T."/>
            <person name="Druce J."/>
        </authorList>
    </citation>
    <scope>NUCLEOTIDE SEQUENCE</scope>
    <source>
        <strain evidence="8">UCB-OBI-ISO-001</strain>
        <tissue evidence="8">Gonad</tissue>
    </source>
</reference>
<feature type="binding site" evidence="6">
    <location>
        <position position="231"/>
    </location>
    <ligand>
        <name>Ca(2+)</name>
        <dbReference type="ChEBI" id="CHEBI:29108"/>
        <label>1</label>
        <note>catalytic</note>
    </ligand>
</feature>
<feature type="glycosylation site" description="N-linked (GlcNAc...) asparagine" evidence="7">
    <location>
        <position position="384"/>
    </location>
</feature>
<evidence type="ECO:0000256" key="1">
    <source>
        <dbReference type="ARBA" id="ARBA00008595"/>
    </source>
</evidence>
<dbReference type="Gene3D" id="2.120.10.30">
    <property type="entry name" value="TolB, C-terminal domain"/>
    <property type="match status" value="1"/>
</dbReference>
<dbReference type="Pfam" id="PF01731">
    <property type="entry name" value="Arylesterase"/>
    <property type="match status" value="1"/>
</dbReference>